<evidence type="ECO:0000256" key="1">
    <source>
        <dbReference type="SAM" id="Phobius"/>
    </source>
</evidence>
<organism evidence="2">
    <name type="scientific">uncultured Caudovirales phage</name>
    <dbReference type="NCBI Taxonomy" id="2100421"/>
    <lineage>
        <taxon>Viruses</taxon>
        <taxon>Duplodnaviria</taxon>
        <taxon>Heunggongvirae</taxon>
        <taxon>Uroviricota</taxon>
        <taxon>Caudoviricetes</taxon>
        <taxon>Peduoviridae</taxon>
        <taxon>Maltschvirus</taxon>
        <taxon>Maltschvirus maltsch</taxon>
    </lineage>
</organism>
<proteinExistence type="predicted"/>
<sequence length="66" mass="7141">MATNEDSIERDPNPIRKAVQAAAKTVRRYSLGLWLSALLLASTSLPDPIAGIVVVALASTMVEYER</sequence>
<keyword evidence="1" id="KW-1133">Transmembrane helix</keyword>
<feature type="transmembrane region" description="Helical" evidence="1">
    <location>
        <begin position="33"/>
        <end position="58"/>
    </location>
</feature>
<evidence type="ECO:0000313" key="2">
    <source>
        <dbReference type="EMBL" id="CAB4177501.1"/>
    </source>
</evidence>
<dbReference type="EMBL" id="LR796956">
    <property type="protein sequence ID" value="CAB4177501.1"/>
    <property type="molecule type" value="Genomic_DNA"/>
</dbReference>
<reference evidence="2" key="1">
    <citation type="submission" date="2020-05" db="EMBL/GenBank/DDBJ databases">
        <authorList>
            <person name="Chiriac C."/>
            <person name="Salcher M."/>
            <person name="Ghai R."/>
            <person name="Kavagutti S V."/>
        </authorList>
    </citation>
    <scope>NUCLEOTIDE SEQUENCE</scope>
</reference>
<evidence type="ECO:0000313" key="3">
    <source>
        <dbReference type="EMBL" id="CAB4199813.1"/>
    </source>
</evidence>
<dbReference type="EMBL" id="LR797467">
    <property type="protein sequence ID" value="CAB4218392.1"/>
    <property type="molecule type" value="Genomic_DNA"/>
</dbReference>
<evidence type="ECO:0000313" key="4">
    <source>
        <dbReference type="EMBL" id="CAB4218392.1"/>
    </source>
</evidence>
<accession>A0A6J5Q7L3</accession>
<keyword evidence="1" id="KW-0812">Transmembrane</keyword>
<name>A0A6J5Q7L3_9CAUD</name>
<protein>
    <submittedName>
        <fullName evidence="2">Uncharacterized protein</fullName>
    </submittedName>
</protein>
<dbReference type="EMBL" id="LR797299">
    <property type="protein sequence ID" value="CAB4199813.1"/>
    <property type="molecule type" value="Genomic_DNA"/>
</dbReference>
<gene>
    <name evidence="2" type="ORF">UFOVP1005_13</name>
    <name evidence="3" type="ORF">UFOVP1344_13</name>
    <name evidence="4" type="ORF">UFOVP1602_27</name>
</gene>
<keyword evidence="1" id="KW-0472">Membrane</keyword>